<evidence type="ECO:0000256" key="2">
    <source>
        <dbReference type="ARBA" id="ARBA00022723"/>
    </source>
</evidence>
<keyword evidence="2" id="KW-0479">Metal-binding</keyword>
<evidence type="ECO:0000256" key="1">
    <source>
        <dbReference type="ARBA" id="ARBA00022485"/>
    </source>
</evidence>
<reference evidence="6 7" key="1">
    <citation type="journal article" date="2017" name="ISME J.">
        <title>Genome of 'Ca. Desulfovibrio trichonymphae', an H2-oxidizing bacterium in a tripartite symbiotic system within a protist cell in the termite gut.</title>
        <authorList>
            <person name="Kuwahara H."/>
            <person name="Yuki M."/>
            <person name="Izawa K."/>
            <person name="Ohkuma M."/>
            <person name="Hongoh Y."/>
        </authorList>
    </citation>
    <scope>NUCLEOTIDE SEQUENCE [LARGE SCALE GENOMIC DNA]</scope>
    <source>
        <strain evidence="6 7">Rs-N31</strain>
    </source>
</reference>
<keyword evidence="3" id="KW-0560">Oxidoreductase</keyword>
<sequence>MSNAILVVGGGFAGITAAIEAAELGHDVFIVEKSPWLGGRVAQLNKYFPKLCPPSCGLEIQFQRIRKNPRIKFFTQAEITALSGCKSDYTVKIRLTPRRTAPHNVDFSLLASSLTGETDNEFDFGLSRRKGLYKSMPFAFPGRYVLDAKTLSKSDVARVAGVRFLEAAEEPREIELNVGAVVVATGWKPYDVARLTNLGAGAIKNCISNMQMERLASAGGPTGGRIVRPSDNRTPNSVAFVQCAGSRDQNHLNYCSYICCMATLKQCLYLVEQNPNVKITVYYIDLRAPGRYVNMLAKVRAEPNVSFVKGKVADAWQAAGDRVTLMVEDAVRGEKLTLHYDLAVLATGMQPSLAGENPPLPLPMDEDGFIAGGEEAGIFAAGCAHMPLDVTRSAQSGTAAALKAVQTVKGR</sequence>
<dbReference type="PANTHER" id="PTHR43498:SF1">
    <property type="entry name" value="COB--COM HETERODISULFIDE REDUCTASE IRON-SULFUR SUBUNIT A"/>
    <property type="match status" value="1"/>
</dbReference>
<dbReference type="GO" id="GO:0046872">
    <property type="term" value="F:metal ion binding"/>
    <property type="evidence" value="ECO:0007669"/>
    <property type="project" value="UniProtKB-KW"/>
</dbReference>
<evidence type="ECO:0000256" key="5">
    <source>
        <dbReference type="ARBA" id="ARBA00023014"/>
    </source>
</evidence>
<keyword evidence="7" id="KW-1185">Reference proteome</keyword>
<accession>A0A1J1DVI5</accession>
<dbReference type="PRINTS" id="PR00368">
    <property type="entry name" value="FADPNR"/>
</dbReference>
<keyword evidence="1" id="KW-0004">4Fe-4S</keyword>
<dbReference type="RefSeq" id="WP_096399404.1">
    <property type="nucleotide sequence ID" value="NZ_AP017368.1"/>
</dbReference>
<dbReference type="KEGG" id="dtr:RSDT_0364"/>
<keyword evidence="5" id="KW-0411">Iron-sulfur</keyword>
<dbReference type="InterPro" id="IPR036188">
    <property type="entry name" value="FAD/NAD-bd_sf"/>
</dbReference>
<dbReference type="GO" id="GO:0051539">
    <property type="term" value="F:4 iron, 4 sulfur cluster binding"/>
    <property type="evidence" value="ECO:0007669"/>
    <property type="project" value="UniProtKB-KW"/>
</dbReference>
<dbReference type="PANTHER" id="PTHR43498">
    <property type="entry name" value="FERREDOXIN:COB-COM HETERODISULFIDE REDUCTASE SUBUNIT A"/>
    <property type="match status" value="1"/>
</dbReference>
<evidence type="ECO:0000313" key="6">
    <source>
        <dbReference type="EMBL" id="BAV91876.1"/>
    </source>
</evidence>
<proteinExistence type="predicted"/>
<gene>
    <name evidence="6" type="primary">qmoA</name>
    <name evidence="6" type="ORF">RSDT_0364</name>
</gene>
<keyword evidence="4" id="KW-0408">Iron</keyword>
<dbReference type="AlphaFoldDB" id="A0A1J1DVI5"/>
<evidence type="ECO:0000256" key="4">
    <source>
        <dbReference type="ARBA" id="ARBA00023004"/>
    </source>
</evidence>
<evidence type="ECO:0000256" key="3">
    <source>
        <dbReference type="ARBA" id="ARBA00023002"/>
    </source>
</evidence>
<dbReference type="Proteomes" id="UP000242645">
    <property type="component" value="Chromosome"/>
</dbReference>
<dbReference type="GO" id="GO:0016491">
    <property type="term" value="F:oxidoreductase activity"/>
    <property type="evidence" value="ECO:0007669"/>
    <property type="project" value="UniProtKB-KW"/>
</dbReference>
<dbReference type="SUPFAM" id="SSF51905">
    <property type="entry name" value="FAD/NAD(P)-binding domain"/>
    <property type="match status" value="1"/>
</dbReference>
<dbReference type="OrthoDB" id="9758544at2"/>
<name>A0A1J1DVI5_9BACT</name>
<dbReference type="Pfam" id="PF12831">
    <property type="entry name" value="FAD_oxidored"/>
    <property type="match status" value="1"/>
</dbReference>
<dbReference type="EMBL" id="AP017368">
    <property type="protein sequence ID" value="BAV91876.1"/>
    <property type="molecule type" value="Genomic_DNA"/>
</dbReference>
<protein>
    <submittedName>
        <fullName evidence="6">Quinone-modifying oxidoreductase subunit A</fullName>
    </submittedName>
</protein>
<organism evidence="6 7">
    <name type="scientific">Candidatus Desulfovibrio trichonymphae</name>
    <dbReference type="NCBI Taxonomy" id="1725232"/>
    <lineage>
        <taxon>Bacteria</taxon>
        <taxon>Pseudomonadati</taxon>
        <taxon>Thermodesulfobacteriota</taxon>
        <taxon>Desulfovibrionia</taxon>
        <taxon>Desulfovibrionales</taxon>
        <taxon>Desulfovibrionaceae</taxon>
        <taxon>Desulfovibrio</taxon>
    </lineage>
</organism>
<dbReference type="InterPro" id="IPR039650">
    <property type="entry name" value="HdrA-like"/>
</dbReference>
<evidence type="ECO:0000313" key="7">
    <source>
        <dbReference type="Proteomes" id="UP000242645"/>
    </source>
</evidence>
<dbReference type="Gene3D" id="3.40.50.720">
    <property type="entry name" value="NAD(P)-binding Rossmann-like Domain"/>
    <property type="match status" value="1"/>
</dbReference>